<protein>
    <submittedName>
        <fullName evidence="2">Diguanylate cyclase/phosphodiesterase</fullName>
        <ecNumber evidence="2">2.7.3.-</ecNumber>
    </submittedName>
</protein>
<dbReference type="PANTHER" id="PTHR43102">
    <property type="entry name" value="SLR1143 PROTEIN"/>
    <property type="match status" value="1"/>
</dbReference>
<dbReference type="InterPro" id="IPR003018">
    <property type="entry name" value="GAF"/>
</dbReference>
<dbReference type="STRING" id="488538.SAR116_1978"/>
<accession>D5BN28</accession>
<evidence type="ECO:0000313" key="2">
    <source>
        <dbReference type="EMBL" id="ADE40221.1"/>
    </source>
</evidence>
<dbReference type="SMART" id="SM00065">
    <property type="entry name" value="GAF"/>
    <property type="match status" value="1"/>
</dbReference>
<dbReference type="OrthoDB" id="9816309at2"/>
<feature type="domain" description="GAF" evidence="1">
    <location>
        <begin position="28"/>
        <end position="172"/>
    </location>
</feature>
<name>D5BN28_PUNMI</name>
<evidence type="ECO:0000259" key="1">
    <source>
        <dbReference type="SMART" id="SM00065"/>
    </source>
</evidence>
<dbReference type="HOGENOM" id="CLU_1018910_0_0_5"/>
<gene>
    <name evidence="2" type="ordered locus">SAR116_1978</name>
</gene>
<dbReference type="InterPro" id="IPR029016">
    <property type="entry name" value="GAF-like_dom_sf"/>
</dbReference>
<dbReference type="KEGG" id="apb:SAR116_1978"/>
<sequence>MTVELAPRPANEERRAQAVVKTGMLEHDQGDLFQIYCDLAQDITGFDTATFSLFDADHQCHIAAAGRETEGKSLRNVHNVCSYVLLNTEPLLAADLSESEQFKDFPNIRNGGAKKGYAGFPVINKDNYALGSLCMVHDTPKAMGADKVELVKKITANMAHQLDMQTEQRELTSQKMLKALDIFAENNPDCAFADFKHFIRLCCDFDIDMEDSVRLKASGLAEATPSGKAGLSSQGRQLQFEMGLQTKVMNKIKITGDQANIMLDDMLSQIGGL</sequence>
<dbReference type="AlphaFoldDB" id="D5BN28"/>
<dbReference type="PANTHER" id="PTHR43102:SF2">
    <property type="entry name" value="GAF DOMAIN-CONTAINING PROTEIN"/>
    <property type="match status" value="1"/>
</dbReference>
<dbReference type="GO" id="GO:0016740">
    <property type="term" value="F:transferase activity"/>
    <property type="evidence" value="ECO:0007669"/>
    <property type="project" value="UniProtKB-KW"/>
</dbReference>
<proteinExistence type="predicted"/>
<organism evidence="2 3">
    <name type="scientific">Puniceispirillum marinum (strain IMCC1322)</name>
    <dbReference type="NCBI Taxonomy" id="488538"/>
    <lineage>
        <taxon>Bacteria</taxon>
        <taxon>Pseudomonadati</taxon>
        <taxon>Pseudomonadota</taxon>
        <taxon>Alphaproteobacteria</taxon>
        <taxon>Candidatus Puniceispirillales</taxon>
        <taxon>Candidatus Puniceispirillaceae</taxon>
        <taxon>Candidatus Puniceispirillum</taxon>
    </lineage>
</organism>
<dbReference type="Pfam" id="PF13185">
    <property type="entry name" value="GAF_2"/>
    <property type="match status" value="1"/>
</dbReference>
<dbReference type="EC" id="2.7.3.-" evidence="2"/>
<keyword evidence="3" id="KW-1185">Reference proteome</keyword>
<dbReference type="Gene3D" id="3.30.450.40">
    <property type="match status" value="1"/>
</dbReference>
<dbReference type="Proteomes" id="UP000007460">
    <property type="component" value="Chromosome"/>
</dbReference>
<keyword evidence="2" id="KW-0808">Transferase</keyword>
<dbReference type="EMBL" id="CP001751">
    <property type="protein sequence ID" value="ADE40221.1"/>
    <property type="molecule type" value="Genomic_DNA"/>
</dbReference>
<dbReference type="RefSeq" id="WP_013046848.1">
    <property type="nucleotide sequence ID" value="NC_014010.1"/>
</dbReference>
<reference evidence="2 3" key="1">
    <citation type="journal article" date="2010" name="J. Bacteriol.">
        <title>Complete genome sequence of "Candidatus Puniceispirillum marinum" IMCC1322, a representative of the SAR116 clade in the Alphaproteobacteria.</title>
        <authorList>
            <person name="Oh H.M."/>
            <person name="Kwon K.K."/>
            <person name="Kang I."/>
            <person name="Kang S.G."/>
            <person name="Lee J.H."/>
            <person name="Kim S.J."/>
            <person name="Cho J.C."/>
        </authorList>
    </citation>
    <scope>NUCLEOTIDE SEQUENCE [LARGE SCALE GENOMIC DNA]</scope>
    <source>
        <strain evidence="2 3">IMCC1322</strain>
    </source>
</reference>
<dbReference type="SUPFAM" id="SSF55781">
    <property type="entry name" value="GAF domain-like"/>
    <property type="match status" value="1"/>
</dbReference>
<evidence type="ECO:0000313" key="3">
    <source>
        <dbReference type="Proteomes" id="UP000007460"/>
    </source>
</evidence>
<dbReference type="eggNOG" id="COG2203">
    <property type="taxonomic scope" value="Bacteria"/>
</dbReference>